<keyword evidence="2" id="KW-0862">Zinc</keyword>
<evidence type="ECO:0000259" key="4">
    <source>
        <dbReference type="PROSITE" id="PS50119"/>
    </source>
</evidence>
<comment type="caution">
    <text evidence="5">The sequence shown here is derived from an EMBL/GenBank/DDBJ whole genome shotgun (WGS) entry which is preliminary data.</text>
</comment>
<sequence length="260" mass="30884">MDFVENLIREKLDVSSENPIERAHRATGHLTGHSDRPRSIIVRFQTTTEERVLQAAWARRTLDFTTQVFKERAKYRQARKQLQERNIQSRILFPAKLKLFEKTEKSGCLTTHKMRHRVYWSMVSTWRVQQENRTWSLLCRLQAETHRSRNRRTPGGELMSDVKTFLIRLIGMKEQRNEQLQERKVETTPLLLQPADPPLKALCSLHSEKLRLFCLDNQQPVCLVCRDSRTHNNHRFRPMDEAAQDLREELQNLCSPFRRN</sequence>
<dbReference type="OrthoDB" id="6105938at2759"/>
<name>A0A7J5Z150_DISMA</name>
<evidence type="ECO:0000313" key="5">
    <source>
        <dbReference type="EMBL" id="KAF3855534.1"/>
    </source>
</evidence>
<dbReference type="InterPro" id="IPR050143">
    <property type="entry name" value="TRIM/RBCC"/>
</dbReference>
<evidence type="ECO:0000256" key="3">
    <source>
        <dbReference type="PROSITE-ProRule" id="PRU00024"/>
    </source>
</evidence>
<dbReference type="PROSITE" id="PS50119">
    <property type="entry name" value="ZF_BBOX"/>
    <property type="match status" value="1"/>
</dbReference>
<dbReference type="AlphaFoldDB" id="A0A7J5Z150"/>
<evidence type="ECO:0000313" key="6">
    <source>
        <dbReference type="Proteomes" id="UP000518266"/>
    </source>
</evidence>
<dbReference type="SMART" id="SM00336">
    <property type="entry name" value="BBOX"/>
    <property type="match status" value="1"/>
</dbReference>
<dbReference type="Gene3D" id="3.30.160.60">
    <property type="entry name" value="Classic Zinc Finger"/>
    <property type="match status" value="1"/>
</dbReference>
<organism evidence="5 6">
    <name type="scientific">Dissostichus mawsoni</name>
    <name type="common">Antarctic cod</name>
    <dbReference type="NCBI Taxonomy" id="36200"/>
    <lineage>
        <taxon>Eukaryota</taxon>
        <taxon>Metazoa</taxon>
        <taxon>Chordata</taxon>
        <taxon>Craniata</taxon>
        <taxon>Vertebrata</taxon>
        <taxon>Euteleostomi</taxon>
        <taxon>Actinopterygii</taxon>
        <taxon>Neopterygii</taxon>
        <taxon>Teleostei</taxon>
        <taxon>Neoteleostei</taxon>
        <taxon>Acanthomorphata</taxon>
        <taxon>Eupercaria</taxon>
        <taxon>Perciformes</taxon>
        <taxon>Notothenioidei</taxon>
        <taxon>Nototheniidae</taxon>
        <taxon>Dissostichus</taxon>
    </lineage>
</organism>
<dbReference type="SUPFAM" id="SSF57845">
    <property type="entry name" value="B-box zinc-binding domain"/>
    <property type="match status" value="1"/>
</dbReference>
<gene>
    <name evidence="5" type="ORF">F7725_016257</name>
</gene>
<dbReference type="EMBL" id="JAAKFY010000006">
    <property type="protein sequence ID" value="KAF3855534.1"/>
    <property type="molecule type" value="Genomic_DNA"/>
</dbReference>
<dbReference type="Pfam" id="PF00643">
    <property type="entry name" value="zf-B_box"/>
    <property type="match status" value="1"/>
</dbReference>
<keyword evidence="1 3" id="KW-0863">Zinc-finger</keyword>
<evidence type="ECO:0000256" key="2">
    <source>
        <dbReference type="ARBA" id="ARBA00022833"/>
    </source>
</evidence>
<keyword evidence="6" id="KW-1185">Reference proteome</keyword>
<reference evidence="5 6" key="1">
    <citation type="submission" date="2020-03" db="EMBL/GenBank/DDBJ databases">
        <title>Dissostichus mawsoni Genome sequencing and assembly.</title>
        <authorList>
            <person name="Park H."/>
        </authorList>
    </citation>
    <scope>NUCLEOTIDE SEQUENCE [LARGE SCALE GENOMIC DNA]</scope>
    <source>
        <strain evidence="5">DM0001</strain>
        <tissue evidence="5">Muscle</tissue>
    </source>
</reference>
<keyword evidence="1 3" id="KW-0479">Metal-binding</keyword>
<dbReference type="InterPro" id="IPR000315">
    <property type="entry name" value="Znf_B-box"/>
</dbReference>
<proteinExistence type="predicted"/>
<dbReference type="PANTHER" id="PTHR24103">
    <property type="entry name" value="E3 UBIQUITIN-PROTEIN LIGASE TRIM"/>
    <property type="match status" value="1"/>
</dbReference>
<feature type="domain" description="B box-type" evidence="4">
    <location>
        <begin position="198"/>
        <end position="239"/>
    </location>
</feature>
<dbReference type="InterPro" id="IPR042566">
    <property type="entry name" value="L1_C"/>
</dbReference>
<evidence type="ECO:0000256" key="1">
    <source>
        <dbReference type="ARBA" id="ARBA00022771"/>
    </source>
</evidence>
<dbReference type="Proteomes" id="UP000518266">
    <property type="component" value="Unassembled WGS sequence"/>
</dbReference>
<dbReference type="Gene3D" id="3.30.250.20">
    <property type="entry name" value="L1 transposable element, C-terminal domain"/>
    <property type="match status" value="1"/>
</dbReference>
<accession>A0A7J5Z150</accession>
<protein>
    <recommendedName>
        <fullName evidence="4">B box-type domain-containing protein</fullName>
    </recommendedName>
</protein>
<dbReference type="GO" id="GO:0008270">
    <property type="term" value="F:zinc ion binding"/>
    <property type="evidence" value="ECO:0007669"/>
    <property type="project" value="UniProtKB-KW"/>
</dbReference>